<gene>
    <name evidence="2" type="ORF">Mgra_00008393</name>
</gene>
<accession>A0A8S9ZG16</accession>
<reference evidence="2" key="1">
    <citation type="journal article" date="2020" name="Ecol. Evol.">
        <title>Genome structure and content of the rice root-knot nematode (Meloidogyne graminicola).</title>
        <authorList>
            <person name="Phan N.T."/>
            <person name="Danchin E.G.J."/>
            <person name="Klopp C."/>
            <person name="Perfus-Barbeoch L."/>
            <person name="Kozlowski D.K."/>
            <person name="Koutsovoulos G.D."/>
            <person name="Lopez-Roques C."/>
            <person name="Bouchez O."/>
            <person name="Zahm M."/>
            <person name="Besnard G."/>
            <person name="Bellafiore S."/>
        </authorList>
    </citation>
    <scope>NUCLEOTIDE SEQUENCE</scope>
    <source>
        <strain evidence="2">VN-18</strain>
    </source>
</reference>
<feature type="chain" id="PRO_5035858146" evidence="1">
    <location>
        <begin position="24"/>
        <end position="124"/>
    </location>
</feature>
<organism evidence="2 3">
    <name type="scientific">Meloidogyne graminicola</name>
    <dbReference type="NCBI Taxonomy" id="189291"/>
    <lineage>
        <taxon>Eukaryota</taxon>
        <taxon>Metazoa</taxon>
        <taxon>Ecdysozoa</taxon>
        <taxon>Nematoda</taxon>
        <taxon>Chromadorea</taxon>
        <taxon>Rhabditida</taxon>
        <taxon>Tylenchina</taxon>
        <taxon>Tylenchomorpha</taxon>
        <taxon>Tylenchoidea</taxon>
        <taxon>Meloidogynidae</taxon>
        <taxon>Meloidogyninae</taxon>
        <taxon>Meloidogyne</taxon>
    </lineage>
</organism>
<comment type="caution">
    <text evidence="2">The sequence shown here is derived from an EMBL/GenBank/DDBJ whole genome shotgun (WGS) entry which is preliminary data.</text>
</comment>
<dbReference type="AlphaFoldDB" id="A0A8S9ZG16"/>
<sequence>MYSLTKIYFILIIFTLFFQISNSCKNHFGIGCDKGNNLCCSGGYCSRTLDKRSIPRYQCLDRQCYNNNEKCITTEDRCCFGSSCQKGICQNCLKTGEVCEVQNCCVGACVYENVNDSKGTCKII</sequence>
<dbReference type="EMBL" id="JABEBT010000109">
    <property type="protein sequence ID" value="KAF7632209.1"/>
    <property type="molecule type" value="Genomic_DNA"/>
</dbReference>
<evidence type="ECO:0000313" key="2">
    <source>
        <dbReference type="EMBL" id="KAF7632209.1"/>
    </source>
</evidence>
<keyword evidence="1" id="KW-0732">Signal</keyword>
<feature type="signal peptide" evidence="1">
    <location>
        <begin position="1"/>
        <end position="23"/>
    </location>
</feature>
<name>A0A8S9ZG16_9BILA</name>
<protein>
    <submittedName>
        <fullName evidence="2">Uncharacterized protein</fullName>
    </submittedName>
</protein>
<keyword evidence="3" id="KW-1185">Reference proteome</keyword>
<proteinExistence type="predicted"/>
<dbReference type="Proteomes" id="UP000605970">
    <property type="component" value="Unassembled WGS sequence"/>
</dbReference>
<evidence type="ECO:0000313" key="3">
    <source>
        <dbReference type="Proteomes" id="UP000605970"/>
    </source>
</evidence>
<evidence type="ECO:0000256" key="1">
    <source>
        <dbReference type="SAM" id="SignalP"/>
    </source>
</evidence>